<protein>
    <recommendedName>
        <fullName evidence="12">Probable peptidoglycan glycosyltransferase FtsW</fullName>
        <ecNumber evidence="14">2.4.99.28</ecNumber>
    </recommendedName>
    <alternativeName>
        <fullName evidence="13">Cell division protein FtsW</fullName>
    </alternativeName>
    <alternativeName>
        <fullName evidence="10">Cell wall polymerase</fullName>
    </alternativeName>
    <alternativeName>
        <fullName evidence="9">Peptidoglycan polymerase</fullName>
    </alternativeName>
</protein>
<sequence>MTDMVHGSVHVDPYENGEPGLARWWRSVDRWTLALVLILFLIGLLLGQAASPPLAERNGLDPFHYVTRQAFFGVLGLTVMLIISLMSPSAVRRCAIVAFIIVTIAVILLPVLGTNYGKGATRWYSLGFMSLQPSEFLKPAFVIFAAWLMSASFTRNGPPGRSLSFLVLMFLVALLAMQPDIGQASLLFASWGVMVFVAGAPWAVLIGIVGLACGGLYAAYLLFPNHIAPRIDRFLEGEVGANSQLEFATTAIREGGLFGVGLGEGSVKWRLPDAHTDYIVAVAAEEYGLVMVLVLLALFLTITLRAIWRLRLEKDPFIRIAGTGLAMLIAVQSFINIGVSARLLPEKGMTLPFVSYGGSSLLAAGITLGMLLAFTRTRRQDDLEDALYAGHVE</sequence>
<keyword evidence="17" id="KW-0132">Cell division</keyword>
<dbReference type="GO" id="GO:0009252">
    <property type="term" value="P:peptidoglycan biosynthetic process"/>
    <property type="evidence" value="ECO:0007669"/>
    <property type="project" value="UniProtKB-KW"/>
</dbReference>
<keyword evidence="7 16" id="KW-1133">Transmembrane helix</keyword>
<evidence type="ECO:0000256" key="14">
    <source>
        <dbReference type="ARBA" id="ARBA00044770"/>
    </source>
</evidence>
<feature type="transmembrane region" description="Helical" evidence="16">
    <location>
        <begin position="31"/>
        <end position="50"/>
    </location>
</feature>
<feature type="transmembrane region" description="Helical" evidence="16">
    <location>
        <begin position="204"/>
        <end position="223"/>
    </location>
</feature>
<dbReference type="EC" id="2.4.99.28" evidence="14"/>
<feature type="transmembrane region" description="Helical" evidence="16">
    <location>
        <begin position="94"/>
        <end position="116"/>
    </location>
</feature>
<dbReference type="GO" id="GO:0015648">
    <property type="term" value="F:lipid-linked peptidoglycan transporter activity"/>
    <property type="evidence" value="ECO:0007669"/>
    <property type="project" value="TreeGrafter"/>
</dbReference>
<comment type="subcellular location">
    <subcellularLocation>
        <location evidence="1">Membrane</location>
        <topology evidence="1">Multi-pass membrane protein</topology>
    </subcellularLocation>
</comment>
<feature type="transmembrane region" description="Helical" evidence="16">
    <location>
        <begin position="320"/>
        <end position="341"/>
    </location>
</feature>
<evidence type="ECO:0000256" key="15">
    <source>
        <dbReference type="ARBA" id="ARBA00049902"/>
    </source>
</evidence>
<evidence type="ECO:0000256" key="5">
    <source>
        <dbReference type="ARBA" id="ARBA00022960"/>
    </source>
</evidence>
<gene>
    <name evidence="17" type="ORF">FHS89_002082</name>
</gene>
<evidence type="ECO:0000256" key="12">
    <source>
        <dbReference type="ARBA" id="ARBA00041185"/>
    </source>
</evidence>
<dbReference type="EMBL" id="JACIJS010000006">
    <property type="protein sequence ID" value="MBB5516056.1"/>
    <property type="molecule type" value="Genomic_DNA"/>
</dbReference>
<dbReference type="PANTHER" id="PTHR30474:SF2">
    <property type="entry name" value="PEPTIDOGLYCAN GLYCOSYLTRANSFERASE FTSW-RELATED"/>
    <property type="match status" value="1"/>
</dbReference>
<feature type="transmembrane region" description="Helical" evidence="16">
    <location>
        <begin position="70"/>
        <end position="87"/>
    </location>
</feature>
<evidence type="ECO:0000256" key="1">
    <source>
        <dbReference type="ARBA" id="ARBA00004141"/>
    </source>
</evidence>
<evidence type="ECO:0000313" key="17">
    <source>
        <dbReference type="EMBL" id="MBB5516056.1"/>
    </source>
</evidence>
<dbReference type="GO" id="GO:0032153">
    <property type="term" value="C:cell division site"/>
    <property type="evidence" value="ECO:0007669"/>
    <property type="project" value="TreeGrafter"/>
</dbReference>
<feature type="transmembrane region" description="Helical" evidence="16">
    <location>
        <begin position="136"/>
        <end position="153"/>
    </location>
</feature>
<keyword evidence="17" id="KW-0131">Cell cycle</keyword>
<comment type="catalytic activity">
    <reaction evidence="15">
        <text>[GlcNAc-(1-&gt;4)-Mur2Ac(oyl-L-Ala-gamma-D-Glu-L-Lys-D-Ala-D-Ala)](n)-di-trans,octa-cis-undecaprenyl diphosphate + beta-D-GlcNAc-(1-&gt;4)-Mur2Ac(oyl-L-Ala-gamma-D-Glu-L-Lys-D-Ala-D-Ala)-di-trans,octa-cis-undecaprenyl diphosphate = [GlcNAc-(1-&gt;4)-Mur2Ac(oyl-L-Ala-gamma-D-Glu-L-Lys-D-Ala-D-Ala)](n+1)-di-trans,octa-cis-undecaprenyl diphosphate + di-trans,octa-cis-undecaprenyl diphosphate + H(+)</text>
        <dbReference type="Rhea" id="RHEA:23708"/>
        <dbReference type="Rhea" id="RHEA-COMP:9602"/>
        <dbReference type="Rhea" id="RHEA-COMP:9603"/>
        <dbReference type="ChEBI" id="CHEBI:15378"/>
        <dbReference type="ChEBI" id="CHEBI:58405"/>
        <dbReference type="ChEBI" id="CHEBI:60033"/>
        <dbReference type="ChEBI" id="CHEBI:78435"/>
        <dbReference type="EC" id="2.4.99.28"/>
    </reaction>
</comment>
<dbReference type="GO" id="GO:0008360">
    <property type="term" value="P:regulation of cell shape"/>
    <property type="evidence" value="ECO:0007669"/>
    <property type="project" value="UniProtKB-KW"/>
</dbReference>
<dbReference type="PROSITE" id="PS00428">
    <property type="entry name" value="FTSW_RODA_SPOVE"/>
    <property type="match status" value="1"/>
</dbReference>
<reference evidence="17 18" key="1">
    <citation type="submission" date="2020-08" db="EMBL/GenBank/DDBJ databases">
        <title>Genomic Encyclopedia of Type Strains, Phase IV (KMG-IV): sequencing the most valuable type-strain genomes for metagenomic binning, comparative biology and taxonomic classification.</title>
        <authorList>
            <person name="Goeker M."/>
        </authorList>
    </citation>
    <scope>NUCLEOTIDE SEQUENCE [LARGE SCALE GENOMIC DNA]</scope>
    <source>
        <strain evidence="17 18">DSM 103377</strain>
    </source>
</reference>
<dbReference type="PANTHER" id="PTHR30474">
    <property type="entry name" value="CELL CYCLE PROTEIN"/>
    <property type="match status" value="1"/>
</dbReference>
<keyword evidence="18" id="KW-1185">Reference proteome</keyword>
<feature type="transmembrane region" description="Helical" evidence="16">
    <location>
        <begin position="287"/>
        <end position="308"/>
    </location>
</feature>
<evidence type="ECO:0000256" key="9">
    <source>
        <dbReference type="ARBA" id="ARBA00032370"/>
    </source>
</evidence>
<dbReference type="Pfam" id="PF01098">
    <property type="entry name" value="FTSW_RODA_SPOVE"/>
    <property type="match status" value="1"/>
</dbReference>
<keyword evidence="5" id="KW-0133">Cell shape</keyword>
<evidence type="ECO:0000256" key="11">
    <source>
        <dbReference type="ARBA" id="ARBA00038053"/>
    </source>
</evidence>
<dbReference type="AlphaFoldDB" id="A0A840X2I1"/>
<feature type="transmembrane region" description="Helical" evidence="16">
    <location>
        <begin position="160"/>
        <end position="177"/>
    </location>
</feature>
<organism evidence="17 18">
    <name type="scientific">Rubricella aquisinus</name>
    <dbReference type="NCBI Taxonomy" id="2028108"/>
    <lineage>
        <taxon>Bacteria</taxon>
        <taxon>Pseudomonadati</taxon>
        <taxon>Pseudomonadota</taxon>
        <taxon>Alphaproteobacteria</taxon>
        <taxon>Rhodobacterales</taxon>
        <taxon>Paracoccaceae</taxon>
        <taxon>Rubricella</taxon>
    </lineage>
</organism>
<keyword evidence="3" id="KW-0808">Transferase</keyword>
<evidence type="ECO:0000313" key="18">
    <source>
        <dbReference type="Proteomes" id="UP000553766"/>
    </source>
</evidence>
<accession>A0A840X2I1</accession>
<dbReference type="GO" id="GO:0008955">
    <property type="term" value="F:peptidoglycan glycosyltransferase activity"/>
    <property type="evidence" value="ECO:0007669"/>
    <property type="project" value="UniProtKB-EC"/>
</dbReference>
<comment type="caution">
    <text evidence="17">The sequence shown here is derived from an EMBL/GenBank/DDBJ whole genome shotgun (WGS) entry which is preliminary data.</text>
</comment>
<evidence type="ECO:0000256" key="10">
    <source>
        <dbReference type="ARBA" id="ARBA00033270"/>
    </source>
</evidence>
<evidence type="ECO:0000256" key="7">
    <source>
        <dbReference type="ARBA" id="ARBA00022989"/>
    </source>
</evidence>
<keyword evidence="4 16" id="KW-0812">Transmembrane</keyword>
<keyword evidence="6" id="KW-0573">Peptidoglycan synthesis</keyword>
<proteinExistence type="inferred from homology"/>
<dbReference type="GO" id="GO:0005886">
    <property type="term" value="C:plasma membrane"/>
    <property type="evidence" value="ECO:0007669"/>
    <property type="project" value="TreeGrafter"/>
</dbReference>
<feature type="transmembrane region" description="Helical" evidence="16">
    <location>
        <begin position="353"/>
        <end position="374"/>
    </location>
</feature>
<keyword evidence="8 16" id="KW-0472">Membrane</keyword>
<comment type="similarity">
    <text evidence="11">Belongs to the SEDS family. FtsW subfamily.</text>
</comment>
<dbReference type="InterPro" id="IPR001182">
    <property type="entry name" value="FtsW/RodA"/>
</dbReference>
<keyword evidence="2" id="KW-0328">Glycosyltransferase</keyword>
<evidence type="ECO:0000256" key="4">
    <source>
        <dbReference type="ARBA" id="ARBA00022692"/>
    </source>
</evidence>
<evidence type="ECO:0000256" key="3">
    <source>
        <dbReference type="ARBA" id="ARBA00022679"/>
    </source>
</evidence>
<evidence type="ECO:0000256" key="6">
    <source>
        <dbReference type="ARBA" id="ARBA00022984"/>
    </source>
</evidence>
<dbReference type="GO" id="GO:0051301">
    <property type="term" value="P:cell division"/>
    <property type="evidence" value="ECO:0007669"/>
    <property type="project" value="UniProtKB-KW"/>
</dbReference>
<evidence type="ECO:0000256" key="13">
    <source>
        <dbReference type="ARBA" id="ARBA00041418"/>
    </source>
</evidence>
<dbReference type="RefSeq" id="WP_184011325.1">
    <property type="nucleotide sequence ID" value="NZ_JACIJS010000006.1"/>
</dbReference>
<evidence type="ECO:0000256" key="2">
    <source>
        <dbReference type="ARBA" id="ARBA00022676"/>
    </source>
</evidence>
<dbReference type="Proteomes" id="UP000553766">
    <property type="component" value="Unassembled WGS sequence"/>
</dbReference>
<dbReference type="InterPro" id="IPR018365">
    <property type="entry name" value="Cell_cycle_FtsW-rel_CS"/>
</dbReference>
<evidence type="ECO:0000256" key="16">
    <source>
        <dbReference type="SAM" id="Phobius"/>
    </source>
</evidence>
<evidence type="ECO:0000256" key="8">
    <source>
        <dbReference type="ARBA" id="ARBA00023136"/>
    </source>
</evidence>
<name>A0A840X2I1_9RHOB</name>